<feature type="compositionally biased region" description="Polar residues" evidence="7">
    <location>
        <begin position="13"/>
        <end position="30"/>
    </location>
</feature>
<protein>
    <recommendedName>
        <fullName evidence="8">RRM domain-containing protein</fullName>
    </recommendedName>
</protein>
<proteinExistence type="inferred from homology"/>
<keyword evidence="5" id="KW-0539">Nucleus</keyword>
<reference evidence="9 10" key="1">
    <citation type="submission" date="2013-11" db="EMBL/GenBank/DDBJ databases">
        <title>Opisthorchis viverrini - life in the bile duct.</title>
        <authorList>
            <person name="Young N.D."/>
            <person name="Nagarajan N."/>
            <person name="Lin S.J."/>
            <person name="Korhonen P.K."/>
            <person name="Jex A.R."/>
            <person name="Hall R.S."/>
            <person name="Safavi-Hemami H."/>
            <person name="Kaewkong W."/>
            <person name="Bertrand D."/>
            <person name="Gao S."/>
            <person name="Seet Q."/>
            <person name="Wongkham S."/>
            <person name="Teh B.T."/>
            <person name="Wongkham C."/>
            <person name="Intapan P.M."/>
            <person name="Maleewong W."/>
            <person name="Yang X."/>
            <person name="Hu M."/>
            <person name="Wang Z."/>
            <person name="Hofmann A."/>
            <person name="Sternberg P.W."/>
            <person name="Tan P."/>
            <person name="Wang J."/>
            <person name="Gasser R.B."/>
        </authorList>
    </citation>
    <scope>NUCLEOTIDE SEQUENCE [LARGE SCALE GENOMIC DNA]</scope>
</reference>
<feature type="region of interest" description="Disordered" evidence="7">
    <location>
        <begin position="106"/>
        <end position="176"/>
    </location>
</feature>
<dbReference type="PROSITE" id="PS50102">
    <property type="entry name" value="RRM"/>
    <property type="match status" value="3"/>
</dbReference>
<dbReference type="InterPro" id="IPR006548">
    <property type="entry name" value="ELAD_HU_SF"/>
</dbReference>
<dbReference type="CTD" id="20318451"/>
<evidence type="ECO:0000256" key="4">
    <source>
        <dbReference type="ARBA" id="ARBA00022884"/>
    </source>
</evidence>
<dbReference type="CDD" id="cd12650">
    <property type="entry name" value="RRM1_Hu"/>
    <property type="match status" value="1"/>
</dbReference>
<dbReference type="Gene3D" id="3.30.70.330">
    <property type="match status" value="3"/>
</dbReference>
<feature type="compositionally biased region" description="Polar residues" evidence="7">
    <location>
        <begin position="138"/>
        <end position="151"/>
    </location>
</feature>
<evidence type="ECO:0000256" key="3">
    <source>
        <dbReference type="ARBA" id="ARBA00022737"/>
    </source>
</evidence>
<dbReference type="NCBIfam" id="TIGR01661">
    <property type="entry name" value="ELAV_HUD_SF"/>
    <property type="match status" value="1"/>
</dbReference>
<organism evidence="9 10">
    <name type="scientific">Opisthorchis viverrini</name>
    <name type="common">Southeast Asian liver fluke</name>
    <dbReference type="NCBI Taxonomy" id="6198"/>
    <lineage>
        <taxon>Eukaryota</taxon>
        <taxon>Metazoa</taxon>
        <taxon>Spiralia</taxon>
        <taxon>Lophotrochozoa</taxon>
        <taxon>Platyhelminthes</taxon>
        <taxon>Trematoda</taxon>
        <taxon>Digenea</taxon>
        <taxon>Opisthorchiida</taxon>
        <taxon>Opisthorchiata</taxon>
        <taxon>Opisthorchiidae</taxon>
        <taxon>Opisthorchis</taxon>
    </lineage>
</organism>
<evidence type="ECO:0000256" key="7">
    <source>
        <dbReference type="SAM" id="MobiDB-lite"/>
    </source>
</evidence>
<dbReference type="InterPro" id="IPR000504">
    <property type="entry name" value="RRM_dom"/>
</dbReference>
<dbReference type="Pfam" id="PF00076">
    <property type="entry name" value="RRM_1"/>
    <property type="match status" value="3"/>
</dbReference>
<dbReference type="GO" id="GO:1990904">
    <property type="term" value="C:ribonucleoprotein complex"/>
    <property type="evidence" value="ECO:0007669"/>
    <property type="project" value="InterPro"/>
</dbReference>
<dbReference type="FunFam" id="3.30.70.330:FF:000383">
    <property type="entry name" value="Sex lethal, isoform D"/>
    <property type="match status" value="1"/>
</dbReference>
<dbReference type="GeneID" id="20318451"/>
<dbReference type="Proteomes" id="UP000054324">
    <property type="component" value="Unassembled WGS sequence"/>
</dbReference>
<dbReference type="GO" id="GO:0005737">
    <property type="term" value="C:cytoplasm"/>
    <property type="evidence" value="ECO:0007669"/>
    <property type="project" value="UniProtKB-ARBA"/>
</dbReference>
<dbReference type="GO" id="GO:0009967">
    <property type="term" value="P:positive regulation of signal transduction"/>
    <property type="evidence" value="ECO:0007669"/>
    <property type="project" value="UniProtKB-ARBA"/>
</dbReference>
<name>A0A074ZPB2_OPIVI</name>
<evidence type="ECO:0000313" key="10">
    <source>
        <dbReference type="Proteomes" id="UP000054324"/>
    </source>
</evidence>
<accession>A0A074ZPB2</accession>
<feature type="compositionally biased region" description="Polar residues" evidence="7">
    <location>
        <begin position="725"/>
        <end position="740"/>
    </location>
</feature>
<feature type="region of interest" description="Disordered" evidence="7">
    <location>
        <begin position="1"/>
        <end position="40"/>
    </location>
</feature>
<feature type="domain" description="RRM" evidence="8">
    <location>
        <begin position="647"/>
        <end position="725"/>
    </location>
</feature>
<dbReference type="AlphaFoldDB" id="A0A074ZPB2"/>
<feature type="compositionally biased region" description="Polar residues" evidence="7">
    <location>
        <begin position="819"/>
        <end position="832"/>
    </location>
</feature>
<feature type="compositionally biased region" description="Low complexity" evidence="7">
    <location>
        <begin position="794"/>
        <end position="810"/>
    </location>
</feature>
<evidence type="ECO:0000259" key="8">
    <source>
        <dbReference type="PROSITE" id="PS50102"/>
    </source>
</evidence>
<keyword evidence="10" id="KW-1185">Reference proteome</keyword>
<dbReference type="SUPFAM" id="SSF52833">
    <property type="entry name" value="Thioredoxin-like"/>
    <property type="match status" value="1"/>
</dbReference>
<dbReference type="InterPro" id="IPR036249">
    <property type="entry name" value="Thioredoxin-like_sf"/>
</dbReference>
<dbReference type="KEGG" id="ovi:T265_04269"/>
<keyword evidence="3" id="KW-0677">Repeat</keyword>
<dbReference type="EMBL" id="KL596687">
    <property type="protein sequence ID" value="KER28971.1"/>
    <property type="molecule type" value="Genomic_DNA"/>
</dbReference>
<comment type="subcellular location">
    <subcellularLocation>
        <location evidence="1">Nucleus</location>
    </subcellularLocation>
</comment>
<feature type="region of interest" description="Disordered" evidence="7">
    <location>
        <begin position="725"/>
        <end position="752"/>
    </location>
</feature>
<sequence length="1185" mass="127721">MSQDSRTEDRTLRNTISTTIFPPQSSSAPGQDQRACGDTGDDHCTESKTIHNTVNMLCNPAEPNFMNNEVRNSASVDVHDVHEYDAPPGKTCGVEQKEVTSDINNAASSLNHPTIPSSKHLTGVPEVEEKDSHEKSSTDSTNYSTSISPCSDNADKVVPGSPMPHTMKKSPSKETQLNRPVIDELQKYPMFQKQKEMTEKFGIKKDSVCIMDSKSAPTADFKILNGASYLHTHKAGDIYSQGVCPSSPMKSQDSSAIEDNYVYYSNEDGCSHEMQQHYGPADPYLMGQCNGAFGRRNVLNARKVPVNVNGFDARQPRGSNNYLVRASSPMPNSEWLPSGMQPTSPTENVANPNYAGDNANKTNLIVNYLPPFMSQEEVKALFSSIGEVESCKLVREKATGESLGYAFVKYIRAADAEKAIRTLNGLRLQNKTIKVSLARPSSESIKGANLYICGLPKKMTQTELEDLFKQCGRIITARILYDNKTGLSRGVAFIRFDQRHEAELAIRRLNGYQAPPEHPNGVPSEPITVKFANSPNSIRHDSLSLALLKQAAQLQSVAASVVTPPSRTAATAAATAVAAAGLLNPLQQIASISNRLKYSNALTGGAGSPGSTPADFLPAMASAAAVVNPLLAPAVAASSGALTATGWCIFVYNLAPETEEANLWQLFGPFGAVQTVKIIRDPTSNKCKGFGFVTMSNYEEALLAIHSLNGFALGNRVLQVSFKTTPNSKLRPSSSNTPPQAVSPMPTGALSGLNTIQHVQPPLTQMNAEVTTNLNSRYTGGTSPGVPAVTSHNQQPQVAHTQQQSQVQQQKTSPLGLRSASSQPGFGTSSPQPNKPLLVQFPNTGAPVQLSAPRATSENAVSGKSYKTLIPANPSGEPPTELSDSFSGALSMKSPATNLTLMANQQEKQRPPIKKNCCTVKNPATGADCTPSLIAGQEGQWSDAVRSRFILQRMVASLAKLGSCVVQAALDASSSSSVESFWRLNSSKSFLQDQTCVIAIFRRFGCKFCRLEALNLSQMKPAFDKRRIRLVGISFDEDGVKDFVDGNFFKGELFLDPDRSTYRAMDFKRVSGLSGFKSLFTKAGRNLNSVANTLSFLMDFNVCTIFFGTQAAHVSGNFSGDGWQTGGLLVVEKGGKVLYQFAQEKVVNHPDYTKIMEVLKIDPKEVGELHVAGTASCGDGVCSKT</sequence>
<dbReference type="Gene3D" id="3.40.30.10">
    <property type="entry name" value="Glutaredoxin"/>
    <property type="match status" value="1"/>
</dbReference>
<keyword evidence="4 6" id="KW-0694">RNA-binding</keyword>
<dbReference type="SMART" id="SM00360">
    <property type="entry name" value="RRM"/>
    <property type="match status" value="3"/>
</dbReference>
<evidence type="ECO:0000256" key="6">
    <source>
        <dbReference type="PROSITE-ProRule" id="PRU00176"/>
    </source>
</evidence>
<dbReference type="GO" id="GO:0003729">
    <property type="term" value="F:mRNA binding"/>
    <property type="evidence" value="ECO:0007669"/>
    <property type="project" value="UniProtKB-ARBA"/>
</dbReference>
<dbReference type="GO" id="GO:0010629">
    <property type="term" value="P:negative regulation of gene expression"/>
    <property type="evidence" value="ECO:0007669"/>
    <property type="project" value="UniProtKB-ARBA"/>
</dbReference>
<dbReference type="InterPro" id="IPR035979">
    <property type="entry name" value="RBD_domain_sf"/>
</dbReference>
<evidence type="ECO:0000256" key="5">
    <source>
        <dbReference type="ARBA" id="ARBA00023242"/>
    </source>
</evidence>
<dbReference type="RefSeq" id="XP_009167232.1">
    <property type="nucleotide sequence ID" value="XM_009168968.1"/>
</dbReference>
<dbReference type="PRINTS" id="PR00961">
    <property type="entry name" value="HUDSXLRNA"/>
</dbReference>
<dbReference type="CDD" id="cd12652">
    <property type="entry name" value="RRM2_Hu"/>
    <property type="match status" value="1"/>
</dbReference>
<gene>
    <name evidence="9" type="ORF">T265_04269</name>
</gene>
<feature type="compositionally biased region" description="Basic and acidic residues" evidence="7">
    <location>
        <begin position="1"/>
        <end position="12"/>
    </location>
</feature>
<feature type="domain" description="RRM" evidence="8">
    <location>
        <begin position="362"/>
        <end position="440"/>
    </location>
</feature>
<dbReference type="FunFam" id="3.30.70.330:FF:000205">
    <property type="entry name" value="Sex lethal, isoform B"/>
    <property type="match status" value="1"/>
</dbReference>
<dbReference type="InterPro" id="IPR034775">
    <property type="entry name" value="Elav_RRM1"/>
</dbReference>
<dbReference type="SUPFAM" id="SSF54928">
    <property type="entry name" value="RNA-binding domain, RBD"/>
    <property type="match status" value="2"/>
</dbReference>
<dbReference type="CDD" id="cd02970">
    <property type="entry name" value="PRX_like2"/>
    <property type="match status" value="1"/>
</dbReference>
<dbReference type="CDD" id="cd12377">
    <property type="entry name" value="RRM3_Hu"/>
    <property type="match status" value="1"/>
</dbReference>
<feature type="domain" description="RRM" evidence="8">
    <location>
        <begin position="448"/>
        <end position="534"/>
    </location>
</feature>
<dbReference type="OrthoDB" id="266020at2759"/>
<dbReference type="STRING" id="6198.A0A074ZPB2"/>
<dbReference type="Pfam" id="PF13911">
    <property type="entry name" value="AhpC-TSA_2"/>
    <property type="match status" value="1"/>
</dbReference>
<feature type="region of interest" description="Disordered" evidence="7">
    <location>
        <begin position="774"/>
        <end position="888"/>
    </location>
</feature>
<dbReference type="InterPro" id="IPR002343">
    <property type="entry name" value="Hud_Sxl_RNA"/>
</dbReference>
<dbReference type="InterPro" id="IPR012677">
    <property type="entry name" value="Nucleotide-bd_a/b_plait_sf"/>
</dbReference>
<dbReference type="GO" id="GO:0050686">
    <property type="term" value="P:negative regulation of mRNA processing"/>
    <property type="evidence" value="ECO:0007669"/>
    <property type="project" value="UniProtKB-ARBA"/>
</dbReference>
<dbReference type="InterPro" id="IPR032801">
    <property type="entry name" value="PXL2A/B/C"/>
</dbReference>
<comment type="similarity">
    <text evidence="2">Belongs to the RRM elav family.</text>
</comment>
<dbReference type="PANTHER" id="PTHR10352">
    <property type="entry name" value="EUKARYOTIC TRANSLATION INITIATION FACTOR 3 SUBUNIT G"/>
    <property type="match status" value="1"/>
</dbReference>
<dbReference type="GO" id="GO:0005634">
    <property type="term" value="C:nucleus"/>
    <property type="evidence" value="ECO:0007669"/>
    <property type="project" value="UniProtKB-SubCell"/>
</dbReference>
<feature type="compositionally biased region" description="Polar residues" evidence="7">
    <location>
        <begin position="106"/>
        <end position="120"/>
    </location>
</feature>
<evidence type="ECO:0000256" key="1">
    <source>
        <dbReference type="ARBA" id="ARBA00004123"/>
    </source>
</evidence>
<evidence type="ECO:0000256" key="2">
    <source>
        <dbReference type="ARBA" id="ARBA00006266"/>
    </source>
</evidence>
<evidence type="ECO:0000313" key="9">
    <source>
        <dbReference type="EMBL" id="KER28971.1"/>
    </source>
</evidence>